<dbReference type="AlphaFoldDB" id="A0A1W1V572"/>
<comment type="miscellaneous">
    <text evidence="17">Bacitracin is thought to be involved in the inhibition of peptidoglycan synthesis by sequestering undecaprenyl diphosphate, thereby reducing the pool of lipid carrier available.</text>
</comment>
<accession>A0A1W1V572</accession>
<dbReference type="GO" id="GO:0008360">
    <property type="term" value="P:regulation of cell shape"/>
    <property type="evidence" value="ECO:0007669"/>
    <property type="project" value="UniProtKB-KW"/>
</dbReference>
<dbReference type="EC" id="3.6.1.27" evidence="3 17"/>
<organism evidence="18 19">
    <name type="scientific">Peptoniphilus asaccharolyticus DSM 20463</name>
    <dbReference type="NCBI Taxonomy" id="573058"/>
    <lineage>
        <taxon>Bacteria</taxon>
        <taxon>Bacillati</taxon>
        <taxon>Bacillota</taxon>
        <taxon>Tissierellia</taxon>
        <taxon>Tissierellales</taxon>
        <taxon>Peptoniphilaceae</taxon>
        <taxon>Peptoniphilus</taxon>
    </lineage>
</organism>
<comment type="catalytic activity">
    <reaction evidence="16 17">
        <text>di-trans,octa-cis-undecaprenyl diphosphate + H2O = di-trans,octa-cis-undecaprenyl phosphate + phosphate + H(+)</text>
        <dbReference type="Rhea" id="RHEA:28094"/>
        <dbReference type="ChEBI" id="CHEBI:15377"/>
        <dbReference type="ChEBI" id="CHEBI:15378"/>
        <dbReference type="ChEBI" id="CHEBI:43474"/>
        <dbReference type="ChEBI" id="CHEBI:58405"/>
        <dbReference type="ChEBI" id="CHEBI:60392"/>
        <dbReference type="EC" id="3.6.1.27"/>
    </reaction>
</comment>
<dbReference type="Proteomes" id="UP000192368">
    <property type="component" value="Unassembled WGS sequence"/>
</dbReference>
<dbReference type="NCBIfam" id="TIGR00753">
    <property type="entry name" value="undec_PP_bacA"/>
    <property type="match status" value="1"/>
</dbReference>
<dbReference type="EMBL" id="FWWR01000009">
    <property type="protein sequence ID" value="SMB88498.1"/>
    <property type="molecule type" value="Genomic_DNA"/>
</dbReference>
<evidence type="ECO:0000256" key="7">
    <source>
        <dbReference type="ARBA" id="ARBA00022801"/>
    </source>
</evidence>
<feature type="transmembrane region" description="Helical" evidence="17">
    <location>
        <begin position="125"/>
        <end position="146"/>
    </location>
</feature>
<evidence type="ECO:0000256" key="4">
    <source>
        <dbReference type="ARBA" id="ARBA00021581"/>
    </source>
</evidence>
<protein>
    <recommendedName>
        <fullName evidence="4 17">Undecaprenyl-diphosphatase</fullName>
        <ecNumber evidence="3 17">3.6.1.27</ecNumber>
    </recommendedName>
    <alternativeName>
        <fullName evidence="15 17">Bacitracin resistance protein</fullName>
    </alternativeName>
    <alternativeName>
        <fullName evidence="14 17">Undecaprenyl pyrophosphate phosphatase</fullName>
    </alternativeName>
</protein>
<name>A0A1W1V572_PEPAS</name>
<proteinExistence type="inferred from homology"/>
<reference evidence="19" key="1">
    <citation type="submission" date="2017-04" db="EMBL/GenBank/DDBJ databases">
        <authorList>
            <person name="Varghese N."/>
            <person name="Submissions S."/>
        </authorList>
    </citation>
    <scope>NUCLEOTIDE SEQUENCE [LARGE SCALE GENOMIC DNA]</scope>
    <source>
        <strain evidence="19">DSM 20463</strain>
    </source>
</reference>
<evidence type="ECO:0000256" key="2">
    <source>
        <dbReference type="ARBA" id="ARBA00010621"/>
    </source>
</evidence>
<dbReference type="HAMAP" id="MF_01006">
    <property type="entry name" value="Undec_diphosphatase"/>
    <property type="match status" value="1"/>
</dbReference>
<feature type="transmembrane region" description="Helical" evidence="17">
    <location>
        <begin position="264"/>
        <end position="282"/>
    </location>
</feature>
<evidence type="ECO:0000256" key="6">
    <source>
        <dbReference type="ARBA" id="ARBA00022692"/>
    </source>
</evidence>
<evidence type="ECO:0000256" key="5">
    <source>
        <dbReference type="ARBA" id="ARBA00022475"/>
    </source>
</evidence>
<feature type="transmembrane region" description="Helical" evidence="17">
    <location>
        <begin position="100"/>
        <end position="119"/>
    </location>
</feature>
<keyword evidence="8 17" id="KW-0133">Cell shape</keyword>
<dbReference type="PANTHER" id="PTHR30622:SF3">
    <property type="entry name" value="UNDECAPRENYL-DIPHOSPHATASE"/>
    <property type="match status" value="1"/>
</dbReference>
<evidence type="ECO:0000313" key="18">
    <source>
        <dbReference type="EMBL" id="SMB88498.1"/>
    </source>
</evidence>
<dbReference type="STRING" id="573058.SAMN00017477_1412"/>
<evidence type="ECO:0000256" key="11">
    <source>
        <dbReference type="ARBA" id="ARBA00023136"/>
    </source>
</evidence>
<evidence type="ECO:0000256" key="15">
    <source>
        <dbReference type="ARBA" id="ARBA00032932"/>
    </source>
</evidence>
<evidence type="ECO:0000256" key="17">
    <source>
        <dbReference type="HAMAP-Rule" id="MF_01006"/>
    </source>
</evidence>
<evidence type="ECO:0000313" key="19">
    <source>
        <dbReference type="Proteomes" id="UP000192368"/>
    </source>
</evidence>
<dbReference type="GO" id="GO:0046677">
    <property type="term" value="P:response to antibiotic"/>
    <property type="evidence" value="ECO:0007669"/>
    <property type="project" value="UniProtKB-UniRule"/>
</dbReference>
<evidence type="ECO:0000256" key="10">
    <source>
        <dbReference type="ARBA" id="ARBA00022989"/>
    </source>
</evidence>
<dbReference type="Pfam" id="PF02673">
    <property type="entry name" value="BacA"/>
    <property type="match status" value="1"/>
</dbReference>
<evidence type="ECO:0000256" key="13">
    <source>
        <dbReference type="ARBA" id="ARBA00023316"/>
    </source>
</evidence>
<dbReference type="GO" id="GO:0050380">
    <property type="term" value="F:undecaprenyl-diphosphatase activity"/>
    <property type="evidence" value="ECO:0007669"/>
    <property type="project" value="UniProtKB-UniRule"/>
</dbReference>
<dbReference type="NCBIfam" id="NF001390">
    <property type="entry name" value="PRK00281.1-4"/>
    <property type="match status" value="1"/>
</dbReference>
<keyword evidence="19" id="KW-1185">Reference proteome</keyword>
<evidence type="ECO:0000256" key="14">
    <source>
        <dbReference type="ARBA" id="ARBA00032707"/>
    </source>
</evidence>
<keyword evidence="6 17" id="KW-0812">Transmembrane</keyword>
<comment type="function">
    <text evidence="17">Catalyzes the dephosphorylation of undecaprenyl diphosphate (UPP). Confers resistance to bacitracin.</text>
</comment>
<gene>
    <name evidence="17" type="primary">uppP</name>
    <name evidence="18" type="ORF">SAMN00017477_1412</name>
</gene>
<comment type="subcellular location">
    <subcellularLocation>
        <location evidence="1 17">Cell membrane</location>
        <topology evidence="1 17">Multi-pass membrane protein</topology>
    </subcellularLocation>
</comment>
<keyword evidence="5 17" id="KW-1003">Cell membrane</keyword>
<dbReference type="InterPro" id="IPR003824">
    <property type="entry name" value="UppP"/>
</dbReference>
<dbReference type="GO" id="GO:0005886">
    <property type="term" value="C:plasma membrane"/>
    <property type="evidence" value="ECO:0007669"/>
    <property type="project" value="UniProtKB-SubCell"/>
</dbReference>
<keyword evidence="12 17" id="KW-0046">Antibiotic resistance</keyword>
<keyword evidence="11 17" id="KW-0472">Membrane</keyword>
<dbReference type="NCBIfam" id="NF001389">
    <property type="entry name" value="PRK00281.1-2"/>
    <property type="match status" value="1"/>
</dbReference>
<evidence type="ECO:0000256" key="12">
    <source>
        <dbReference type="ARBA" id="ARBA00023251"/>
    </source>
</evidence>
<dbReference type="RefSeq" id="WP_084230954.1">
    <property type="nucleotide sequence ID" value="NZ_FWWR01000009.1"/>
</dbReference>
<evidence type="ECO:0000256" key="8">
    <source>
        <dbReference type="ARBA" id="ARBA00022960"/>
    </source>
</evidence>
<dbReference type="GO" id="GO:0071555">
    <property type="term" value="P:cell wall organization"/>
    <property type="evidence" value="ECO:0007669"/>
    <property type="project" value="UniProtKB-KW"/>
</dbReference>
<keyword evidence="7 17" id="KW-0378">Hydrolase</keyword>
<evidence type="ECO:0000256" key="1">
    <source>
        <dbReference type="ARBA" id="ARBA00004651"/>
    </source>
</evidence>
<evidence type="ECO:0000256" key="16">
    <source>
        <dbReference type="ARBA" id="ARBA00047594"/>
    </source>
</evidence>
<comment type="similarity">
    <text evidence="2 17">Belongs to the UppP family.</text>
</comment>
<keyword evidence="9 17" id="KW-0573">Peptidoglycan synthesis</keyword>
<dbReference type="NCBIfam" id="NF001391">
    <property type="entry name" value="PRK00281.1-5"/>
    <property type="match status" value="1"/>
</dbReference>
<evidence type="ECO:0000256" key="9">
    <source>
        <dbReference type="ARBA" id="ARBA00022984"/>
    </source>
</evidence>
<sequence length="285" mass="31899">MELIKIIILGIVEGITEFLPISSTGHLILVSEVLKLHSQSFENAFSVIIQLGAILAVVLLYWDKLNPLSNKKLSPQLIENETKLSISDRWQLRDKKTMRLIAKVIIGFLPAAVLGFLFDDIIDKYLFNPIVVAITLIVYGIIIIFMEDKKKSNFKYEDIDELSVKDAFKIGVFQCLAMIPGTSRSAATIIGGMTLGCNRTTAAEFSFFLAIPTMLGATALKILKMGTSFSIIEWVYILVGFVISFIVAYAVITKFMSYIQKHDFKVFGIYRIVLGLLVILILKVF</sequence>
<keyword evidence="10 17" id="KW-1133">Transmembrane helix</keyword>
<dbReference type="PANTHER" id="PTHR30622">
    <property type="entry name" value="UNDECAPRENYL-DIPHOSPHATASE"/>
    <property type="match status" value="1"/>
</dbReference>
<feature type="transmembrane region" description="Helical" evidence="17">
    <location>
        <begin position="44"/>
        <end position="62"/>
    </location>
</feature>
<dbReference type="GO" id="GO:0009252">
    <property type="term" value="P:peptidoglycan biosynthetic process"/>
    <property type="evidence" value="ECO:0007669"/>
    <property type="project" value="UniProtKB-KW"/>
</dbReference>
<feature type="transmembrane region" description="Helical" evidence="17">
    <location>
        <begin position="234"/>
        <end position="252"/>
    </location>
</feature>
<keyword evidence="13 17" id="KW-0961">Cell wall biogenesis/degradation</keyword>
<evidence type="ECO:0000256" key="3">
    <source>
        <dbReference type="ARBA" id="ARBA00012374"/>
    </source>
</evidence>
<dbReference type="OrthoDB" id="9808289at2"/>